<dbReference type="RefSeq" id="WP_126609837.1">
    <property type="nucleotide sequence ID" value="NZ_AP025144.1"/>
</dbReference>
<dbReference type="AlphaFoldDB" id="A0AAV5NN96"/>
<dbReference type="Pfam" id="PF05170">
    <property type="entry name" value="AsmA"/>
    <property type="match status" value="1"/>
</dbReference>
<protein>
    <submittedName>
        <fullName evidence="3">Cell envelope biogenesis protein AsmA</fullName>
    </submittedName>
</protein>
<feature type="compositionally biased region" description="Low complexity" evidence="1">
    <location>
        <begin position="143"/>
        <end position="160"/>
    </location>
</feature>
<organism evidence="3 4">
    <name type="scientific">Vibrio penaeicida</name>
    <dbReference type="NCBI Taxonomy" id="104609"/>
    <lineage>
        <taxon>Bacteria</taxon>
        <taxon>Pseudomonadati</taxon>
        <taxon>Pseudomonadota</taxon>
        <taxon>Gammaproteobacteria</taxon>
        <taxon>Vibrionales</taxon>
        <taxon>Vibrionaceae</taxon>
        <taxon>Vibrio</taxon>
    </lineage>
</organism>
<dbReference type="PANTHER" id="PTHR30441:SF4">
    <property type="entry name" value="PROTEIN ASMA"/>
    <property type="match status" value="1"/>
</dbReference>
<feature type="region of interest" description="Disordered" evidence="1">
    <location>
        <begin position="458"/>
        <end position="485"/>
    </location>
</feature>
<accession>A0AAV5NN96</accession>
<evidence type="ECO:0000256" key="1">
    <source>
        <dbReference type="SAM" id="MobiDB-lite"/>
    </source>
</evidence>
<feature type="domain" description="AsmA" evidence="2">
    <location>
        <begin position="2"/>
        <end position="666"/>
    </location>
</feature>
<dbReference type="InterPro" id="IPR007844">
    <property type="entry name" value="AsmA"/>
</dbReference>
<dbReference type="EMBL" id="BSNX01000008">
    <property type="protein sequence ID" value="GLQ71774.1"/>
    <property type="molecule type" value="Genomic_DNA"/>
</dbReference>
<dbReference type="InterPro" id="IPR052894">
    <property type="entry name" value="AsmA-related"/>
</dbReference>
<name>A0AAV5NN96_9VIBR</name>
<dbReference type="PANTHER" id="PTHR30441">
    <property type="entry name" value="DUF748 DOMAIN-CONTAINING PROTEIN"/>
    <property type="match status" value="1"/>
</dbReference>
<sequence>MKKLLLFIAVPITLIVVALLALIIFVNPNQFKPMIVEQVQKNTGMTLVIEGDIGWQLFPSLGFSVGQTELRNPEGFSSPNLLKVDQVGLAIEVTPLLSNQLVIGNVILDGAEVALETLKDGRSNLDALTQSGQGDSAKVENQPETAPTSQSPETSTEPSALEQWQVSVAGITISNAKVTVSDKQVGSLLTLSDANASLSEFEFGQWSKLTFDVTGAQNQQSFSAEGQVEFQLSQDLKQYELRNVDLDAGVEDKSLGLNAKATLSLPAFALGEWNSIEFDVSGQNQQQNFAAKGGTEFFLSEDFQDYQLRKLGVNASFSDPTNKVEQFRLDLATFAFDKSNDLSYKLAGDLAGLKVDSEGALSVVIDKAISKIKVQKIKLSNNLEGDALPQSPMKVDLDAGVTFDVKKSHLALALTKLTANDIQLDGDASVTLSAIPQVNFNLHSPNIDLDAFLGLNTQPKESGTGGSPEGNDTSAGKEAPKAPEVEPDLSALKLVNAKGKLVIDKFKANNAKLQKVTTQFTLKNGVLDLSRFSANLYEGSISTKARLDARKSAPSYSINGGVKGVKVQPLMIDVIDNNLLEGTGNIDLALNGQSLKPTALQENLKGTVKINFADGAVYGVNLPHLIRTNYAKFKGQDVSAVENVEKTDFSAMTATLKLNKGVVSTDNLNMQSPLLRITGKGNANYIKQNVDMLIRTSIVGSLKGQGGETIDDLKDVTIPVQITGAWADPKFKLVFDDVLKQKAKKEAERGIKKLLGDKVKPDQSKDIADKLLKGLFN</sequence>
<evidence type="ECO:0000259" key="2">
    <source>
        <dbReference type="Pfam" id="PF05170"/>
    </source>
</evidence>
<proteinExistence type="predicted"/>
<evidence type="ECO:0000313" key="4">
    <source>
        <dbReference type="Proteomes" id="UP001156690"/>
    </source>
</evidence>
<evidence type="ECO:0000313" key="3">
    <source>
        <dbReference type="EMBL" id="GLQ71774.1"/>
    </source>
</evidence>
<feature type="region of interest" description="Disordered" evidence="1">
    <location>
        <begin position="125"/>
        <end position="160"/>
    </location>
</feature>
<keyword evidence="4" id="KW-1185">Reference proteome</keyword>
<reference evidence="4" key="1">
    <citation type="journal article" date="2019" name="Int. J. Syst. Evol. Microbiol.">
        <title>The Global Catalogue of Microorganisms (GCM) 10K type strain sequencing project: providing services to taxonomists for standard genome sequencing and annotation.</title>
        <authorList>
            <consortium name="The Broad Institute Genomics Platform"/>
            <consortium name="The Broad Institute Genome Sequencing Center for Infectious Disease"/>
            <person name="Wu L."/>
            <person name="Ma J."/>
        </authorList>
    </citation>
    <scope>NUCLEOTIDE SEQUENCE [LARGE SCALE GENOMIC DNA]</scope>
    <source>
        <strain evidence="4">NBRC 15640</strain>
    </source>
</reference>
<dbReference type="GO" id="GO:0090313">
    <property type="term" value="P:regulation of protein targeting to membrane"/>
    <property type="evidence" value="ECO:0007669"/>
    <property type="project" value="TreeGrafter"/>
</dbReference>
<comment type="caution">
    <text evidence="3">The sequence shown here is derived from an EMBL/GenBank/DDBJ whole genome shotgun (WGS) entry which is preliminary data.</text>
</comment>
<dbReference type="Proteomes" id="UP001156690">
    <property type="component" value="Unassembled WGS sequence"/>
</dbReference>
<gene>
    <name evidence="3" type="ORF">GCM10007932_11340</name>
</gene>
<dbReference type="GO" id="GO:0005886">
    <property type="term" value="C:plasma membrane"/>
    <property type="evidence" value="ECO:0007669"/>
    <property type="project" value="TreeGrafter"/>
</dbReference>